<comment type="similarity">
    <text evidence="1">Belongs to the amidase family.</text>
</comment>
<protein>
    <submittedName>
        <fullName evidence="4">Amidase</fullName>
    </submittedName>
</protein>
<feature type="active site" description="Acyl-ester intermediate" evidence="2">
    <location>
        <position position="261"/>
    </location>
</feature>
<name>A0AAW1JGZ6_POPJA</name>
<accession>A0AAW1JGZ6</accession>
<dbReference type="SUPFAM" id="SSF75304">
    <property type="entry name" value="Amidase signature (AS) enzymes"/>
    <property type="match status" value="1"/>
</dbReference>
<comment type="caution">
    <text evidence="4">The sequence shown here is derived from an EMBL/GenBank/DDBJ whole genome shotgun (WGS) entry which is preliminary data.</text>
</comment>
<evidence type="ECO:0000313" key="5">
    <source>
        <dbReference type="Proteomes" id="UP001458880"/>
    </source>
</evidence>
<dbReference type="InterPro" id="IPR052739">
    <property type="entry name" value="FAAH2"/>
</dbReference>
<dbReference type="AlphaFoldDB" id="A0AAW1JGZ6"/>
<dbReference type="EMBL" id="JASPKY010000379">
    <property type="protein sequence ID" value="KAK9702937.1"/>
    <property type="molecule type" value="Genomic_DNA"/>
</dbReference>
<feature type="active site" description="Charge relay system" evidence="2">
    <location>
        <position position="162"/>
    </location>
</feature>
<gene>
    <name evidence="4" type="ORF">QE152_g29638</name>
</gene>
<dbReference type="GO" id="GO:0012505">
    <property type="term" value="C:endomembrane system"/>
    <property type="evidence" value="ECO:0007669"/>
    <property type="project" value="TreeGrafter"/>
</dbReference>
<evidence type="ECO:0000259" key="3">
    <source>
        <dbReference type="Pfam" id="PF01425"/>
    </source>
</evidence>
<feature type="active site" description="Charge relay system" evidence="2">
    <location>
        <position position="237"/>
    </location>
</feature>
<dbReference type="Proteomes" id="UP001458880">
    <property type="component" value="Unassembled WGS sequence"/>
</dbReference>
<dbReference type="PROSITE" id="PS00571">
    <property type="entry name" value="AMIDASES"/>
    <property type="match status" value="1"/>
</dbReference>
<evidence type="ECO:0000256" key="2">
    <source>
        <dbReference type="PIRSR" id="PIRSR001221-1"/>
    </source>
</evidence>
<evidence type="ECO:0000256" key="1">
    <source>
        <dbReference type="ARBA" id="ARBA00009199"/>
    </source>
</evidence>
<dbReference type="PANTHER" id="PTHR43372">
    <property type="entry name" value="FATTY-ACID AMIDE HYDROLASE"/>
    <property type="match status" value="1"/>
</dbReference>
<feature type="domain" description="Amidase" evidence="3">
    <location>
        <begin position="101"/>
        <end position="542"/>
    </location>
</feature>
<dbReference type="PIRSF" id="PIRSF001221">
    <property type="entry name" value="Amidase_fungi"/>
    <property type="match status" value="1"/>
</dbReference>
<dbReference type="Gene3D" id="3.90.1300.10">
    <property type="entry name" value="Amidase signature (AS) domain"/>
    <property type="match status" value="1"/>
</dbReference>
<dbReference type="InterPro" id="IPR023631">
    <property type="entry name" value="Amidase_dom"/>
</dbReference>
<dbReference type="InterPro" id="IPR020556">
    <property type="entry name" value="Amidase_CS"/>
</dbReference>
<proteinExistence type="inferred from homology"/>
<dbReference type="InterPro" id="IPR036928">
    <property type="entry name" value="AS_sf"/>
</dbReference>
<dbReference type="Pfam" id="PF01425">
    <property type="entry name" value="Amidase"/>
    <property type="match status" value="1"/>
</dbReference>
<reference evidence="4 5" key="1">
    <citation type="journal article" date="2024" name="BMC Genomics">
        <title>De novo assembly and annotation of Popillia japonica's genome with initial clues to its potential as an invasive pest.</title>
        <authorList>
            <person name="Cucini C."/>
            <person name="Boschi S."/>
            <person name="Funari R."/>
            <person name="Cardaioli E."/>
            <person name="Iannotti N."/>
            <person name="Marturano G."/>
            <person name="Paoli F."/>
            <person name="Bruttini M."/>
            <person name="Carapelli A."/>
            <person name="Frati F."/>
            <person name="Nardi F."/>
        </authorList>
    </citation>
    <scope>NUCLEOTIDE SEQUENCE [LARGE SCALE GENOMIC DNA]</scope>
    <source>
        <strain evidence="4">DMR45628</strain>
    </source>
</reference>
<keyword evidence="5" id="KW-1185">Reference proteome</keyword>
<dbReference type="PANTHER" id="PTHR43372:SF3">
    <property type="entry name" value="AT07710P-RELATED"/>
    <property type="match status" value="1"/>
</dbReference>
<evidence type="ECO:0000313" key="4">
    <source>
        <dbReference type="EMBL" id="KAK9702937.1"/>
    </source>
</evidence>
<organism evidence="4 5">
    <name type="scientific">Popillia japonica</name>
    <name type="common">Japanese beetle</name>
    <dbReference type="NCBI Taxonomy" id="7064"/>
    <lineage>
        <taxon>Eukaryota</taxon>
        <taxon>Metazoa</taxon>
        <taxon>Ecdysozoa</taxon>
        <taxon>Arthropoda</taxon>
        <taxon>Hexapoda</taxon>
        <taxon>Insecta</taxon>
        <taxon>Pterygota</taxon>
        <taxon>Neoptera</taxon>
        <taxon>Endopterygota</taxon>
        <taxon>Coleoptera</taxon>
        <taxon>Polyphaga</taxon>
        <taxon>Scarabaeiformia</taxon>
        <taxon>Scarabaeidae</taxon>
        <taxon>Rutelinae</taxon>
        <taxon>Popillia</taxon>
    </lineage>
</organism>
<sequence>MTILLAVCCYRSSQPPYATFLHKQIPTFQSILKRFRMELGYLFLRFLVTCFKWTTFPFRKIYFGIFNTRVPIPAAEDPLLFYSATKLAKLIREKQIKSEIVIKTYIGRIKSVNKFLNAVVEDRYLEAIEEAKQVDILLNQPNTNIEKIAIEKPLLGVPVTIKESCAVKDLSLSVGSTFMKGTKAREDGAAVSKLRSAGAIPLLVSTTSELCLSVCCNTLVNGTTRNPYNTNRTSGGSSGGEGALIGSGSSLIGIGSDLGGSVRIPAMFNCIFGHKPTARLVSCDGHWPTCPDPKFENYITIGPLARYAEDLKLMMKVLSVSNKVNFDAEVNLKNVNIFFTEDIGFYLGSNSVQSEIKEAVRKVVNYLHETHEMRISNKRIDKFDTVGDSVISQLLAVDDIIRPLQDPNNPDVKYTMIGQLIKSVFSKPDITPTNVFADVFIIRGNGLIPKSHTVKHHSKMEQLRNKMINCLQDNGILIMPTFPTSAFHSIEIGWHMLNASVFTGTFNVLGFPSTQVPMGFDKKGMPIGVQIISAPYQDNLCLVVAEILEKRFKGWQPPFERTNK</sequence>